<keyword evidence="1" id="KW-0732">Signal</keyword>
<gene>
    <name evidence="2" type="ORF">GOQ30_04035</name>
</gene>
<dbReference type="EMBL" id="WQLW01000002">
    <property type="protein sequence ID" value="MVO08334.1"/>
    <property type="molecule type" value="Genomic_DNA"/>
</dbReference>
<dbReference type="RefSeq" id="WP_140996726.1">
    <property type="nucleotide sequence ID" value="NZ_VDCZ01000002.1"/>
</dbReference>
<evidence type="ECO:0008006" key="4">
    <source>
        <dbReference type="Google" id="ProtNLM"/>
    </source>
</evidence>
<reference evidence="3" key="1">
    <citation type="submission" date="2019-05" db="EMBL/GenBank/DDBJ databases">
        <title>Flavobacterium profundi sp. nov., isolated from a deep-sea seamount.</title>
        <authorList>
            <person name="Zhang D.-C."/>
        </authorList>
    </citation>
    <scope>NUCLEOTIDE SEQUENCE [LARGE SCALE GENOMIC DNA]</scope>
    <source>
        <strain evidence="3">TP390</strain>
    </source>
</reference>
<evidence type="ECO:0000313" key="2">
    <source>
        <dbReference type="EMBL" id="MVO08334.1"/>
    </source>
</evidence>
<accession>A0A6I4IFD8</accession>
<feature type="chain" id="PRO_5026124117" description="Lipocalin-like domain-containing protein" evidence="1">
    <location>
        <begin position="21"/>
        <end position="132"/>
    </location>
</feature>
<name>A0A6I4IFD8_9FLAO</name>
<dbReference type="AlphaFoldDB" id="A0A6I4IFD8"/>
<dbReference type="Proteomes" id="UP000431264">
    <property type="component" value="Unassembled WGS sequence"/>
</dbReference>
<protein>
    <recommendedName>
        <fullName evidence="4">Lipocalin-like domain-containing protein</fullName>
    </recommendedName>
</protein>
<dbReference type="OrthoDB" id="1351789at2"/>
<sequence length="132" mass="15711">MIKNYLLILLLFSPFYSSQAQNINLSEEEVLKTLCHTWSLSSASIKGKPIQIDLDFKVQFNSDYSYFLLSNPENPGKWMYNKQGKYIELRTNNRIARITYLNKNELIFIEMDIDEYQRVTPQNSQFHFIRNE</sequence>
<keyword evidence="3" id="KW-1185">Reference proteome</keyword>
<feature type="signal peptide" evidence="1">
    <location>
        <begin position="1"/>
        <end position="20"/>
    </location>
</feature>
<organism evidence="2 3">
    <name type="scientific">Flavobacterium profundi</name>
    <dbReference type="NCBI Taxonomy" id="1774945"/>
    <lineage>
        <taxon>Bacteria</taxon>
        <taxon>Pseudomonadati</taxon>
        <taxon>Bacteroidota</taxon>
        <taxon>Flavobacteriia</taxon>
        <taxon>Flavobacteriales</taxon>
        <taxon>Flavobacteriaceae</taxon>
        <taxon>Flavobacterium</taxon>
    </lineage>
</organism>
<evidence type="ECO:0000256" key="1">
    <source>
        <dbReference type="SAM" id="SignalP"/>
    </source>
</evidence>
<evidence type="ECO:0000313" key="3">
    <source>
        <dbReference type="Proteomes" id="UP000431264"/>
    </source>
</evidence>
<comment type="caution">
    <text evidence="2">The sequence shown here is derived from an EMBL/GenBank/DDBJ whole genome shotgun (WGS) entry which is preliminary data.</text>
</comment>
<proteinExistence type="predicted"/>